<keyword evidence="10" id="KW-1015">Disulfide bond</keyword>
<feature type="region of interest" description="Disordered" evidence="13">
    <location>
        <begin position="503"/>
        <end position="524"/>
    </location>
</feature>
<gene>
    <name evidence="16" type="ORF">CK820_G0054628</name>
</gene>
<evidence type="ECO:0000256" key="11">
    <source>
        <dbReference type="ARBA" id="ARBA00023180"/>
    </source>
</evidence>
<protein>
    <submittedName>
        <fullName evidence="16">PKD1 isoform 13</fullName>
    </submittedName>
</protein>
<feature type="domain" description="PKD" evidence="14">
    <location>
        <begin position="1"/>
        <end position="47"/>
    </location>
</feature>
<evidence type="ECO:0000256" key="13">
    <source>
        <dbReference type="SAM" id="MobiDB-lite"/>
    </source>
</evidence>
<keyword evidence="6" id="KW-0677">Repeat</keyword>
<dbReference type="Pfam" id="PF02010">
    <property type="entry name" value="REJ"/>
    <property type="match status" value="1"/>
</dbReference>
<evidence type="ECO:0000313" key="16">
    <source>
        <dbReference type="EMBL" id="PNI12096.1"/>
    </source>
</evidence>
<comment type="caution">
    <text evidence="16">The sequence shown here is derived from an EMBL/GenBank/DDBJ whole genome shotgun (WGS) entry which is preliminary data.</text>
</comment>
<dbReference type="InterPro" id="IPR035986">
    <property type="entry name" value="PKD_dom_sf"/>
</dbReference>
<evidence type="ECO:0000313" key="17">
    <source>
        <dbReference type="Proteomes" id="UP000236370"/>
    </source>
</evidence>
<organism evidence="16 17">
    <name type="scientific">Pan troglodytes</name>
    <name type="common">Chimpanzee</name>
    <dbReference type="NCBI Taxonomy" id="9598"/>
    <lineage>
        <taxon>Eukaryota</taxon>
        <taxon>Metazoa</taxon>
        <taxon>Chordata</taxon>
        <taxon>Craniata</taxon>
        <taxon>Vertebrata</taxon>
        <taxon>Euteleostomi</taxon>
        <taxon>Mammalia</taxon>
        <taxon>Eutheria</taxon>
        <taxon>Euarchontoglires</taxon>
        <taxon>Primates</taxon>
        <taxon>Haplorrhini</taxon>
        <taxon>Catarrhini</taxon>
        <taxon>Hominidae</taxon>
        <taxon>Pan</taxon>
    </lineage>
</organism>
<feature type="domain" description="PKD" evidence="14">
    <location>
        <begin position="241"/>
        <end position="305"/>
    </location>
</feature>
<dbReference type="Pfam" id="PF00801">
    <property type="entry name" value="PKD"/>
    <property type="match status" value="8"/>
</dbReference>
<dbReference type="SMART" id="SM00089">
    <property type="entry name" value="PKD"/>
    <property type="match status" value="7"/>
</dbReference>
<feature type="domain" description="PKD" evidence="14">
    <location>
        <begin position="163"/>
        <end position="223"/>
    </location>
</feature>
<dbReference type="InterPro" id="IPR000601">
    <property type="entry name" value="PKD_dom"/>
</dbReference>
<reference evidence="16 17" key="1">
    <citation type="submission" date="2017-12" db="EMBL/GenBank/DDBJ databases">
        <title>High-resolution comparative analysis of great ape genomes.</title>
        <authorList>
            <person name="Pollen A."/>
            <person name="Hastie A."/>
            <person name="Hormozdiari F."/>
            <person name="Dougherty M."/>
            <person name="Liu R."/>
            <person name="Chaisson M."/>
            <person name="Hoppe E."/>
            <person name="Hill C."/>
            <person name="Pang A."/>
            <person name="Hillier L."/>
            <person name="Baker C."/>
            <person name="Armstrong J."/>
            <person name="Shendure J."/>
            <person name="Paten B."/>
            <person name="Wilson R."/>
            <person name="Chao H."/>
            <person name="Schneider V."/>
            <person name="Ventura M."/>
            <person name="Kronenberg Z."/>
            <person name="Murali S."/>
            <person name="Gordon D."/>
            <person name="Cantsilieris S."/>
            <person name="Munson K."/>
            <person name="Nelson B."/>
            <person name="Raja A."/>
            <person name="Underwood J."/>
            <person name="Diekhans M."/>
            <person name="Fiddes I."/>
            <person name="Haussler D."/>
            <person name="Eichler E."/>
        </authorList>
    </citation>
    <scope>NUCLEOTIDE SEQUENCE [LARGE SCALE GENOMIC DNA]</scope>
    <source>
        <strain evidence="16">Yerkes chimp pedigree #C0471</strain>
    </source>
</reference>
<dbReference type="EMBL" id="NBAG03000676">
    <property type="protein sequence ID" value="PNI12096.1"/>
    <property type="molecule type" value="Genomic_DNA"/>
</dbReference>
<proteinExistence type="inferred from homology"/>
<evidence type="ECO:0000259" key="14">
    <source>
        <dbReference type="PROSITE" id="PS50093"/>
    </source>
</evidence>
<evidence type="ECO:0000256" key="2">
    <source>
        <dbReference type="ARBA" id="ARBA00004651"/>
    </source>
</evidence>
<dbReference type="FunFam" id="2.60.40.10:FF:000825">
    <property type="entry name" value="Polycystin 1, transient receptor potential channel interacting"/>
    <property type="match status" value="1"/>
</dbReference>
<accession>A0A2J8INK4</accession>
<evidence type="ECO:0000256" key="5">
    <source>
        <dbReference type="ARBA" id="ARBA00022692"/>
    </source>
</evidence>
<dbReference type="GO" id="GO:0060170">
    <property type="term" value="C:ciliary membrane"/>
    <property type="evidence" value="ECO:0007669"/>
    <property type="project" value="UniProtKB-ARBA"/>
</dbReference>
<feature type="compositionally biased region" description="Gly residues" evidence="13">
    <location>
        <begin position="614"/>
        <end position="634"/>
    </location>
</feature>
<feature type="compositionally biased region" description="Low complexity" evidence="13">
    <location>
        <begin position="652"/>
        <end position="669"/>
    </location>
</feature>
<dbReference type="SUPFAM" id="SSF49299">
    <property type="entry name" value="PKD domain"/>
    <property type="match status" value="6"/>
</dbReference>
<comment type="similarity">
    <text evidence="3">Belongs to the polycystin family.</text>
</comment>
<evidence type="ECO:0000256" key="1">
    <source>
        <dbReference type="ARBA" id="ARBA00004138"/>
    </source>
</evidence>
<feature type="domain" description="PKD" evidence="14">
    <location>
        <begin position="806"/>
        <end position="880"/>
    </location>
</feature>
<feature type="domain" description="PKD" evidence="14">
    <location>
        <begin position="327"/>
        <end position="389"/>
    </location>
</feature>
<evidence type="ECO:0000256" key="7">
    <source>
        <dbReference type="ARBA" id="ARBA00022989"/>
    </source>
</evidence>
<dbReference type="InterPro" id="IPR014010">
    <property type="entry name" value="REJ_dom"/>
</dbReference>
<keyword evidence="9" id="KW-0472">Membrane</keyword>
<keyword evidence="12" id="KW-0966">Cell projection</keyword>
<evidence type="ECO:0000256" key="4">
    <source>
        <dbReference type="ARBA" id="ARBA00022475"/>
    </source>
</evidence>
<dbReference type="Proteomes" id="UP000236370">
    <property type="component" value="Unassembled WGS sequence"/>
</dbReference>
<keyword evidence="7" id="KW-1133">Transmembrane helix</keyword>
<dbReference type="PANTHER" id="PTHR46730:SF3">
    <property type="entry name" value="POLYCYSTIN-1"/>
    <property type="match status" value="1"/>
</dbReference>
<evidence type="ECO:0000256" key="10">
    <source>
        <dbReference type="ARBA" id="ARBA00023157"/>
    </source>
</evidence>
<keyword evidence="8" id="KW-0969">Cilium</keyword>
<evidence type="ECO:0000259" key="15">
    <source>
        <dbReference type="PROSITE" id="PS51111"/>
    </source>
</evidence>
<name>A0A2J8INK4_PANTR</name>
<evidence type="ECO:0000256" key="8">
    <source>
        <dbReference type="ARBA" id="ARBA00023069"/>
    </source>
</evidence>
<evidence type="ECO:0000256" key="12">
    <source>
        <dbReference type="ARBA" id="ARBA00023273"/>
    </source>
</evidence>
<dbReference type="InterPro" id="IPR002859">
    <property type="entry name" value="PKD/REJ-like"/>
</dbReference>
<keyword evidence="4" id="KW-1003">Cell membrane</keyword>
<keyword evidence="5" id="KW-0812">Transmembrane</keyword>
<evidence type="ECO:0000256" key="6">
    <source>
        <dbReference type="ARBA" id="ARBA00022737"/>
    </source>
</evidence>
<feature type="compositionally biased region" description="Basic and acidic residues" evidence="13">
    <location>
        <begin position="680"/>
        <end position="689"/>
    </location>
</feature>
<dbReference type="PROSITE" id="PS50093">
    <property type="entry name" value="PKD"/>
    <property type="match status" value="6"/>
</dbReference>
<dbReference type="Gene3D" id="2.60.40.10">
    <property type="entry name" value="Immunoglobulins"/>
    <property type="match status" value="6"/>
</dbReference>
<feature type="domain" description="REJ" evidence="15">
    <location>
        <begin position="878"/>
        <end position="1565"/>
    </location>
</feature>
<evidence type="ECO:0000256" key="3">
    <source>
        <dbReference type="ARBA" id="ARBA00007200"/>
    </source>
</evidence>
<dbReference type="PANTHER" id="PTHR46730">
    <property type="entry name" value="POLYCYSTIN-1"/>
    <property type="match status" value="1"/>
</dbReference>
<dbReference type="PROSITE" id="PS51111">
    <property type="entry name" value="REJ"/>
    <property type="match status" value="1"/>
</dbReference>
<dbReference type="InterPro" id="IPR013783">
    <property type="entry name" value="Ig-like_fold"/>
</dbReference>
<keyword evidence="11" id="KW-0325">Glycoprotein</keyword>
<sequence>MGDGTVLSGPEATVEHVYLRAQNCTVTVGAASPAGHLAQSLHVLVFVLEVLRVEPAACIPTQPDTRLTAYVTGNPAHYLFDWTFGDGSSNTTVRGCPTVTHNFTRSGTFPLALVLSSRVNRAHYFTSICVEPEVGNVTLQPERQFVQLGYEARLVACSWPPFPYRYTWDFGTEEAAPARAGGPEVTFIYRDPGSYLVTVTASNNISAANDSALVEVQEPVLVTSIKVNGSLGLELQQPYLFSAVGRGRPASYVWDLGDGGRLEGPEVTHAYNSTGDFTVRVAGWNEVSRSEAWLNVTVKRRVRGLVVNASRTVVPLNGSVSFSTSLEAGSDVRYSWVLCDRCTPIPGGPTISYTFRSVGTFNIIVTAENEVGSAQDSIFVYVLQLIEGLQVVGGGRYFPTNHTVQLQAVVRDGTNVSYSWTAWRDRGPALAGSGKGFSLTALEAGTYHVQLRATNMLGSAWADCTVDFVEPVGWLMVAASPNPAAVNTSVTLSAELAGGSGVLPHTRPALGHHDGREPAGLSQHHRGSGCAGACEWPQHQGQRAGRQLRGGRVLCALLGAAGHGHQCELVLGCARRQQQAWPSCHHGLPGCWHLLHPAQCLQRSQLGLSHLQPHGGGAHRGPGAVGQQQGGGTRAAGPFSDPAGCRLSCHLPPAGRRGQPRGAPRAPFLPQLPPRRRPRGERAGQKPRELGPGAGAHRGAGGRERAAGAQLLRAWHRHGTERNFTARVQRGSRVAYAWYFSLQKVQGDSLVILSGRDVTYTPVAAGLLEIQVRAFNALGSENRTLVLEVQDAVQYVALQSGPCFTNRSAQFEAATSPSPRRVAYHWDFGDGSPGQDTDEPRAEHSYLRPGDYRVQVNASNLVSFFVAQATVTVQVLACREPEVDVVLPLQVLMRRSQRNYLEAHVDLRDCVTYQTEYRWEVYRTASCQRPGRPARVALPGVDVSRPQLVLPRLALPVGHYCFVFVVSFGDTPLARSIQANVTVAPERLVPIIEGGSYRVWSDTQDLVLDGSESYDPNLEDGDQTPLSFHWACVASTQREAGGCALNFGPRGSSTVTIPRERLAAGVEYTFSLTVWKAGRKEEATNQTVLIRSGRVPIVSLECVSCKAQAVYEVSRSSYVYLEGRCLNCSSGSKRGRWAARTFSNKTLVLDETTTSTGSAGMRLVLRRGVLRDGEGYTFTLTVLGRSGEEEGCASIRLSPNRPPLGGSCRLFPLGAVHALTTKVHFECTGWHDAEDAGAPLVYALLLRRCRQGHCEEFCVYKGSLSGYGAVLPPGFRPHFEVGLAVVVQDQLGAAVVALNRSLAITLPEPNGSATGLTVWLHGLTASVLPGLLRQADPQHVIEYSLALVTVLNEYEQALDVAAEPKHERQRRAQIRKNITETLVSLRVHTVDDIQQIAAALAQCMGPSRELVCRSCLKQTLHKLEAMMRILQAETTAGTVTPTAIGDSILNITGDLIHLASSDVRAPQPSELGAESPSRMVASQAYNLTSALMRILMRSRVLNEEPLMLAGEEIVAQGKRSDPRSLLCYGGAPGPGCHFSIPEAFSGALANLSDVVQLIFLVDSNPFPFGYISNYTVSTKLRQLRCGPAPGLRRCCGHPGQQQPCGRAASAAQLYAAGRPLPV</sequence>
<dbReference type="InterPro" id="IPR022409">
    <property type="entry name" value="PKD/Chitinase_dom"/>
</dbReference>
<evidence type="ECO:0000256" key="9">
    <source>
        <dbReference type="ARBA" id="ARBA00023136"/>
    </source>
</evidence>
<feature type="region of interest" description="Disordered" evidence="13">
    <location>
        <begin position="611"/>
        <end position="705"/>
    </location>
</feature>
<feature type="domain" description="PKD" evidence="14">
    <location>
        <begin position="72"/>
        <end position="137"/>
    </location>
</feature>
<comment type="subcellular location">
    <subcellularLocation>
        <location evidence="2">Cell membrane</location>
        <topology evidence="2">Multi-pass membrane protein</topology>
    </subcellularLocation>
    <subcellularLocation>
        <location evidence="1">Cell projection</location>
        <location evidence="1">Cilium</location>
    </subcellularLocation>
</comment>
<dbReference type="CDD" id="cd00146">
    <property type="entry name" value="PKD"/>
    <property type="match status" value="7"/>
</dbReference>